<keyword evidence="7 10" id="KW-0175">Coiled coil</keyword>
<evidence type="ECO:0000256" key="3">
    <source>
        <dbReference type="ARBA" id="ARBA00022454"/>
    </source>
</evidence>
<feature type="coiled-coil region" evidence="10">
    <location>
        <begin position="123"/>
        <end position="164"/>
    </location>
</feature>
<keyword evidence="12" id="KW-1185">Reference proteome</keyword>
<dbReference type="GO" id="GO:0000070">
    <property type="term" value="P:mitotic sister chromatid segregation"/>
    <property type="evidence" value="ECO:0007669"/>
    <property type="project" value="TreeGrafter"/>
</dbReference>
<reference evidence="11" key="1">
    <citation type="submission" date="2020-04" db="EMBL/GenBank/DDBJ databases">
        <title>Hybrid Assembly of Korean Phytophthora infestans isolates.</title>
        <authorList>
            <person name="Prokchorchik M."/>
            <person name="Lee Y."/>
            <person name="Seo J."/>
            <person name="Cho J.-H."/>
            <person name="Park Y.-E."/>
            <person name="Jang D.-C."/>
            <person name="Im J.-S."/>
            <person name="Choi J.-G."/>
            <person name="Park H.-J."/>
            <person name="Lee G.-B."/>
            <person name="Lee Y.-G."/>
            <person name="Hong S.-Y."/>
            <person name="Cho K."/>
            <person name="Sohn K.H."/>
        </authorList>
    </citation>
    <scope>NUCLEOTIDE SEQUENCE</scope>
    <source>
        <strain evidence="11">KR_1_A1</strain>
    </source>
</reference>
<evidence type="ECO:0000256" key="10">
    <source>
        <dbReference type="SAM" id="Coils"/>
    </source>
</evidence>
<comment type="caution">
    <text evidence="11">The sequence shown here is derived from an EMBL/GenBank/DDBJ whole genome shotgun (WGS) entry which is preliminary data.</text>
</comment>
<organism evidence="11 12">
    <name type="scientific">Phytophthora infestans</name>
    <name type="common">Potato late blight agent</name>
    <name type="synonym">Botrytis infestans</name>
    <dbReference type="NCBI Taxonomy" id="4787"/>
    <lineage>
        <taxon>Eukaryota</taxon>
        <taxon>Sar</taxon>
        <taxon>Stramenopiles</taxon>
        <taxon>Oomycota</taxon>
        <taxon>Peronosporomycetes</taxon>
        <taxon>Peronosporales</taxon>
        <taxon>Peronosporaceae</taxon>
        <taxon>Phytophthora</taxon>
    </lineage>
</organism>
<dbReference type="EMBL" id="WSZM01000097">
    <property type="protein sequence ID" value="KAF4042742.1"/>
    <property type="molecule type" value="Genomic_DNA"/>
</dbReference>
<keyword evidence="4" id="KW-0132">Cell division</keyword>
<dbReference type="InterPro" id="IPR008685">
    <property type="entry name" value="Centromere_Mis12"/>
</dbReference>
<dbReference type="PANTHER" id="PTHR14527:SF2">
    <property type="entry name" value="PROTEIN MIS12 HOMOLOG"/>
    <property type="match status" value="1"/>
</dbReference>
<evidence type="ECO:0000313" key="11">
    <source>
        <dbReference type="EMBL" id="KAF4042742.1"/>
    </source>
</evidence>
<evidence type="ECO:0000256" key="4">
    <source>
        <dbReference type="ARBA" id="ARBA00022618"/>
    </source>
</evidence>
<dbReference type="GO" id="GO:0051382">
    <property type="term" value="P:kinetochore assembly"/>
    <property type="evidence" value="ECO:0007669"/>
    <property type="project" value="TreeGrafter"/>
</dbReference>
<dbReference type="PANTHER" id="PTHR14527">
    <property type="entry name" value="PROTEIN MIS12 HOMOLOG"/>
    <property type="match status" value="1"/>
</dbReference>
<keyword evidence="3" id="KW-0158">Chromosome</keyword>
<keyword evidence="5" id="KW-0498">Mitosis</keyword>
<gene>
    <name evidence="11" type="ORF">GN244_ATG05048</name>
</gene>
<dbReference type="GO" id="GO:0000444">
    <property type="term" value="C:MIS12/MIND type complex"/>
    <property type="evidence" value="ECO:0007669"/>
    <property type="project" value="TreeGrafter"/>
</dbReference>
<keyword evidence="6" id="KW-0995">Kinetochore</keyword>
<evidence type="ECO:0000256" key="9">
    <source>
        <dbReference type="ARBA" id="ARBA00023328"/>
    </source>
</evidence>
<protein>
    <submittedName>
        <fullName evidence="11">Mis12 protein</fullName>
    </submittedName>
</protein>
<evidence type="ECO:0000256" key="1">
    <source>
        <dbReference type="ARBA" id="ARBA00004629"/>
    </source>
</evidence>
<dbReference type="GO" id="GO:0051301">
    <property type="term" value="P:cell division"/>
    <property type="evidence" value="ECO:0007669"/>
    <property type="project" value="UniProtKB-KW"/>
</dbReference>
<sequence length="263" mass="29796">MVETGGILAGFLPALTEQISESVVEVTGEVENALHKRLDSTGSKKQQARQLNAVAKGSGKYMSKVHRAFEKNFDKFELYVRRNIVSVPDALADEVAQIRAEKQKTDGDKDNVAAQEAEDMALLTREEREERTLDNQLEALRLKLRELTASNQQLEMEKKALDLRAQRFQGLVSQLAFLDDVPERTISPLKRTAEHISALQDAFLRMDSIQAALEEDSRQFKKSKVATRGSFRKLRKQFTARTAEMTYRTTEDLEELHSKLPTS</sequence>
<evidence type="ECO:0000256" key="5">
    <source>
        <dbReference type="ARBA" id="ARBA00022776"/>
    </source>
</evidence>
<dbReference type="Proteomes" id="UP000602510">
    <property type="component" value="Unassembled WGS sequence"/>
</dbReference>
<name>A0A833WJ50_PHYIN</name>
<evidence type="ECO:0000313" key="12">
    <source>
        <dbReference type="Proteomes" id="UP000602510"/>
    </source>
</evidence>
<comment type="similarity">
    <text evidence="2">Belongs to the mis12 family.</text>
</comment>
<dbReference type="GO" id="GO:0005634">
    <property type="term" value="C:nucleus"/>
    <property type="evidence" value="ECO:0007669"/>
    <property type="project" value="InterPro"/>
</dbReference>
<evidence type="ECO:0000256" key="7">
    <source>
        <dbReference type="ARBA" id="ARBA00023054"/>
    </source>
</evidence>
<keyword evidence="9" id="KW-0137">Centromere</keyword>
<keyword evidence="8" id="KW-0131">Cell cycle</keyword>
<accession>A0A833WJ50</accession>
<evidence type="ECO:0000256" key="2">
    <source>
        <dbReference type="ARBA" id="ARBA00008643"/>
    </source>
</evidence>
<dbReference type="Pfam" id="PF05859">
    <property type="entry name" value="Mis12"/>
    <property type="match status" value="1"/>
</dbReference>
<proteinExistence type="inferred from homology"/>
<evidence type="ECO:0000256" key="8">
    <source>
        <dbReference type="ARBA" id="ARBA00023306"/>
    </source>
</evidence>
<dbReference type="AlphaFoldDB" id="A0A833WJ50"/>
<comment type="subcellular location">
    <subcellularLocation>
        <location evidence="1">Chromosome</location>
        <location evidence="1">Centromere</location>
        <location evidence="1">Kinetochore</location>
    </subcellularLocation>
</comment>
<evidence type="ECO:0000256" key="6">
    <source>
        <dbReference type="ARBA" id="ARBA00022838"/>
    </source>
</evidence>